<accession>A0A975BV26</accession>
<dbReference type="InterPro" id="IPR050818">
    <property type="entry name" value="KCNH_animal-type"/>
</dbReference>
<dbReference type="RefSeq" id="WP_207679757.1">
    <property type="nucleotide sequence ID" value="NZ_CP061800.1"/>
</dbReference>
<dbReference type="GO" id="GO:0005249">
    <property type="term" value="F:voltage-gated potassium channel activity"/>
    <property type="evidence" value="ECO:0007669"/>
    <property type="project" value="TreeGrafter"/>
</dbReference>
<evidence type="ECO:0000259" key="1">
    <source>
        <dbReference type="PROSITE" id="PS50042"/>
    </source>
</evidence>
<name>A0A975BV26_9BACT</name>
<dbReference type="InterPro" id="IPR018490">
    <property type="entry name" value="cNMP-bd_dom_sf"/>
</dbReference>
<dbReference type="Proteomes" id="UP000663722">
    <property type="component" value="Chromosome"/>
</dbReference>
<dbReference type="GO" id="GO:0005886">
    <property type="term" value="C:plasma membrane"/>
    <property type="evidence" value="ECO:0007669"/>
    <property type="project" value="TreeGrafter"/>
</dbReference>
<dbReference type="AlphaFoldDB" id="A0A975BV26"/>
<dbReference type="EMBL" id="CP061800">
    <property type="protein sequence ID" value="QTA92360.1"/>
    <property type="molecule type" value="Genomic_DNA"/>
</dbReference>
<dbReference type="PANTHER" id="PTHR10217">
    <property type="entry name" value="VOLTAGE AND LIGAND GATED POTASSIUM CHANNEL"/>
    <property type="match status" value="1"/>
</dbReference>
<evidence type="ECO:0000313" key="3">
    <source>
        <dbReference type="Proteomes" id="UP000663722"/>
    </source>
</evidence>
<dbReference type="PANTHER" id="PTHR10217:SF435">
    <property type="entry name" value="POTASSIUM VOLTAGE-GATED CHANNEL PROTEIN EAG"/>
    <property type="match status" value="1"/>
</dbReference>
<dbReference type="Pfam" id="PF00027">
    <property type="entry name" value="cNMP_binding"/>
    <property type="match status" value="1"/>
</dbReference>
<dbReference type="InterPro" id="IPR014710">
    <property type="entry name" value="RmlC-like_jellyroll"/>
</dbReference>
<evidence type="ECO:0000313" key="2">
    <source>
        <dbReference type="EMBL" id="QTA92360.1"/>
    </source>
</evidence>
<dbReference type="SMART" id="SM00100">
    <property type="entry name" value="cNMP"/>
    <property type="match status" value="1"/>
</dbReference>
<dbReference type="SUPFAM" id="SSF51206">
    <property type="entry name" value="cAMP-binding domain-like"/>
    <property type="match status" value="1"/>
</dbReference>
<reference evidence="2" key="1">
    <citation type="journal article" date="2021" name="Microb. Physiol.">
        <title>Proteogenomic Insights into the Physiology of Marine, Sulfate-Reducing, Filamentous Desulfonema limicola and Desulfonema magnum.</title>
        <authorList>
            <person name="Schnaars V."/>
            <person name="Wohlbrand L."/>
            <person name="Scheve S."/>
            <person name="Hinrichs C."/>
            <person name="Reinhardt R."/>
            <person name="Rabus R."/>
        </authorList>
    </citation>
    <scope>NUCLEOTIDE SEQUENCE</scope>
    <source>
        <strain evidence="2">4be13</strain>
    </source>
</reference>
<gene>
    <name evidence="2" type="ORF">dnm_084390</name>
</gene>
<dbReference type="CDD" id="cd00038">
    <property type="entry name" value="CAP_ED"/>
    <property type="match status" value="1"/>
</dbReference>
<proteinExistence type="predicted"/>
<dbReference type="PROSITE" id="PS50042">
    <property type="entry name" value="CNMP_BINDING_3"/>
    <property type="match status" value="1"/>
</dbReference>
<organism evidence="2 3">
    <name type="scientific">Desulfonema magnum</name>
    <dbReference type="NCBI Taxonomy" id="45655"/>
    <lineage>
        <taxon>Bacteria</taxon>
        <taxon>Pseudomonadati</taxon>
        <taxon>Thermodesulfobacteriota</taxon>
        <taxon>Desulfobacteria</taxon>
        <taxon>Desulfobacterales</taxon>
        <taxon>Desulfococcaceae</taxon>
        <taxon>Desulfonema</taxon>
    </lineage>
</organism>
<dbReference type="Gene3D" id="2.60.120.10">
    <property type="entry name" value="Jelly Rolls"/>
    <property type="match status" value="1"/>
</dbReference>
<feature type="domain" description="Cyclic nucleotide-binding" evidence="1">
    <location>
        <begin position="15"/>
        <end position="137"/>
    </location>
</feature>
<keyword evidence="3" id="KW-1185">Reference proteome</keyword>
<dbReference type="InterPro" id="IPR000595">
    <property type="entry name" value="cNMP-bd_dom"/>
</dbReference>
<dbReference type="KEGG" id="dmm:dnm_084390"/>
<sequence length="155" mass="17761">MDYPEIGTILERCEFFKGLEKSEIEKIAKLCEVKSFDTGEYVFQQHDFGQHIYIIAEGRIFLERLRDLGERKGKVVIDVLGKGRVMGCWSTLLGESHFLMSSATCEKPTKVVVIKGSDLREMMLSNIDLGFNILERFCFLLRDRIQAAYGALEKI</sequence>
<dbReference type="GO" id="GO:0042391">
    <property type="term" value="P:regulation of membrane potential"/>
    <property type="evidence" value="ECO:0007669"/>
    <property type="project" value="TreeGrafter"/>
</dbReference>
<protein>
    <submittedName>
        <fullName evidence="2">Cyclic nucleotide-binding domain-containing protein, DUF4388</fullName>
    </submittedName>
</protein>